<dbReference type="PRINTS" id="PR00455">
    <property type="entry name" value="HTHTETR"/>
</dbReference>
<organism evidence="4 5">
    <name type="scientific">Mycolicibacterium murale</name>
    <dbReference type="NCBI Taxonomy" id="182220"/>
    <lineage>
        <taxon>Bacteria</taxon>
        <taxon>Bacillati</taxon>
        <taxon>Actinomycetota</taxon>
        <taxon>Actinomycetes</taxon>
        <taxon>Mycobacteriales</taxon>
        <taxon>Mycobacteriaceae</taxon>
        <taxon>Mycolicibacterium</taxon>
    </lineage>
</organism>
<reference evidence="4 5" key="1">
    <citation type="journal article" date="2019" name="Emerg. Microbes Infect.">
        <title>Comprehensive subspecies identification of 175 nontuberculous mycobacteria species based on 7547 genomic profiles.</title>
        <authorList>
            <person name="Matsumoto Y."/>
            <person name="Kinjo T."/>
            <person name="Motooka D."/>
            <person name="Nabeya D."/>
            <person name="Jung N."/>
            <person name="Uechi K."/>
            <person name="Horii T."/>
            <person name="Iida T."/>
            <person name="Fujita J."/>
            <person name="Nakamura S."/>
        </authorList>
    </citation>
    <scope>NUCLEOTIDE SEQUENCE [LARGE SCALE GENOMIC DNA]</scope>
    <source>
        <strain evidence="4 5">JCM 13392</strain>
    </source>
</reference>
<dbReference type="InterPro" id="IPR009057">
    <property type="entry name" value="Homeodomain-like_sf"/>
</dbReference>
<gene>
    <name evidence="4" type="ORF">MMUR_06790</name>
</gene>
<dbReference type="InterPro" id="IPR023772">
    <property type="entry name" value="DNA-bd_HTH_TetR-type_CS"/>
</dbReference>
<sequence length="193" mass="20603">MTTPHKGAPATPSSGRALTATKVLTHAADLFAERGPAATSLRDVAARSGVNQGLIFRHVGNKDQLVGAVLDFLAQELESAREAGVDAAVVENMIERQWKVLARSVLDGYDPGELQGRFPSVSTLVDRFRDCHDSEADARLAVAHTVALGLGWRLFGPFLRAAAGLEDVSEAELKRAVDQQTTRLLTAASDDTT</sequence>
<keyword evidence="1 2" id="KW-0238">DNA-binding</keyword>
<dbReference type="InterPro" id="IPR001647">
    <property type="entry name" value="HTH_TetR"/>
</dbReference>
<evidence type="ECO:0000313" key="4">
    <source>
        <dbReference type="EMBL" id="GFG56543.1"/>
    </source>
</evidence>
<dbReference type="EMBL" id="BLKT01000003">
    <property type="protein sequence ID" value="GFG56543.1"/>
    <property type="molecule type" value="Genomic_DNA"/>
</dbReference>
<feature type="DNA-binding region" description="H-T-H motif" evidence="2">
    <location>
        <begin position="40"/>
        <end position="59"/>
    </location>
</feature>
<evidence type="ECO:0000256" key="1">
    <source>
        <dbReference type="ARBA" id="ARBA00023125"/>
    </source>
</evidence>
<evidence type="ECO:0000256" key="2">
    <source>
        <dbReference type="PROSITE-ProRule" id="PRU00335"/>
    </source>
</evidence>
<dbReference type="Gene3D" id="1.10.357.10">
    <property type="entry name" value="Tetracycline Repressor, domain 2"/>
    <property type="match status" value="1"/>
</dbReference>
<dbReference type="PANTHER" id="PTHR30055:SF153">
    <property type="entry name" value="HTH-TYPE TRANSCRIPTIONAL REPRESSOR RV3405C"/>
    <property type="match status" value="1"/>
</dbReference>
<dbReference type="GO" id="GO:0003700">
    <property type="term" value="F:DNA-binding transcription factor activity"/>
    <property type="evidence" value="ECO:0007669"/>
    <property type="project" value="TreeGrafter"/>
</dbReference>
<dbReference type="RefSeq" id="WP_193488130.1">
    <property type="nucleotide sequence ID" value="NZ_BAAAMC010000028.1"/>
</dbReference>
<dbReference type="PANTHER" id="PTHR30055">
    <property type="entry name" value="HTH-TYPE TRANSCRIPTIONAL REGULATOR RUTR"/>
    <property type="match status" value="1"/>
</dbReference>
<name>A0A7I9WFQ0_9MYCO</name>
<accession>A0A7I9WFQ0</accession>
<dbReference type="Pfam" id="PF00440">
    <property type="entry name" value="TetR_N"/>
    <property type="match status" value="1"/>
</dbReference>
<keyword evidence="5" id="KW-1185">Reference proteome</keyword>
<feature type="domain" description="HTH tetR-type" evidence="3">
    <location>
        <begin position="17"/>
        <end position="77"/>
    </location>
</feature>
<dbReference type="PROSITE" id="PS50977">
    <property type="entry name" value="HTH_TETR_2"/>
    <property type="match status" value="1"/>
</dbReference>
<evidence type="ECO:0000259" key="3">
    <source>
        <dbReference type="PROSITE" id="PS50977"/>
    </source>
</evidence>
<dbReference type="AlphaFoldDB" id="A0A7I9WFQ0"/>
<dbReference type="SUPFAM" id="SSF46689">
    <property type="entry name" value="Homeodomain-like"/>
    <property type="match status" value="1"/>
</dbReference>
<protein>
    <submittedName>
        <fullName evidence="4">TetR family transcriptional regulator</fullName>
    </submittedName>
</protein>
<dbReference type="GO" id="GO:0000976">
    <property type="term" value="F:transcription cis-regulatory region binding"/>
    <property type="evidence" value="ECO:0007669"/>
    <property type="project" value="TreeGrafter"/>
</dbReference>
<dbReference type="PROSITE" id="PS01081">
    <property type="entry name" value="HTH_TETR_1"/>
    <property type="match status" value="1"/>
</dbReference>
<proteinExistence type="predicted"/>
<comment type="caution">
    <text evidence="4">The sequence shown here is derived from an EMBL/GenBank/DDBJ whole genome shotgun (WGS) entry which is preliminary data.</text>
</comment>
<dbReference type="InterPro" id="IPR050109">
    <property type="entry name" value="HTH-type_TetR-like_transc_reg"/>
</dbReference>
<dbReference type="Proteomes" id="UP000465241">
    <property type="component" value="Unassembled WGS sequence"/>
</dbReference>
<evidence type="ECO:0000313" key="5">
    <source>
        <dbReference type="Proteomes" id="UP000465241"/>
    </source>
</evidence>